<evidence type="ECO:0000313" key="6">
    <source>
        <dbReference type="Proteomes" id="UP001501427"/>
    </source>
</evidence>
<name>A0A7W7IIE5_9ACTN</name>
<dbReference type="SUPFAM" id="SSF56747">
    <property type="entry name" value="Prim-pol domain"/>
    <property type="match status" value="1"/>
</dbReference>
<reference evidence="3" key="3">
    <citation type="submission" date="2023-12" db="EMBL/GenBank/DDBJ databases">
        <authorList>
            <person name="Sun Q."/>
            <person name="Inoue M."/>
        </authorList>
    </citation>
    <scope>NUCLEOTIDE SEQUENCE</scope>
    <source>
        <strain evidence="3">JCM 10667</strain>
    </source>
</reference>
<accession>A0A7W7IIE5</accession>
<evidence type="ECO:0000313" key="3">
    <source>
        <dbReference type="EMBL" id="GAA0594869.1"/>
    </source>
</evidence>
<protein>
    <recommendedName>
        <fullName evidence="2">DNA primase/polymerase bifunctional N-terminal domain-containing protein</fullName>
    </recommendedName>
</protein>
<dbReference type="EMBL" id="JACHMV010000001">
    <property type="protein sequence ID" value="MBB4777672.1"/>
    <property type="molecule type" value="Genomic_DNA"/>
</dbReference>
<dbReference type="GO" id="GO:0016787">
    <property type="term" value="F:hydrolase activity"/>
    <property type="evidence" value="ECO:0007669"/>
    <property type="project" value="UniProtKB-KW"/>
</dbReference>
<dbReference type="Pfam" id="PF09250">
    <property type="entry name" value="Prim-Pol"/>
    <property type="match status" value="1"/>
</dbReference>
<dbReference type="EMBL" id="BAAAHD010000080">
    <property type="protein sequence ID" value="GAA0594869.1"/>
    <property type="molecule type" value="Genomic_DNA"/>
</dbReference>
<dbReference type="InterPro" id="IPR051620">
    <property type="entry name" value="ORF904-like_C"/>
</dbReference>
<evidence type="ECO:0000259" key="2">
    <source>
        <dbReference type="SMART" id="SM00943"/>
    </source>
</evidence>
<dbReference type="AlphaFoldDB" id="A0A7W7IIE5"/>
<evidence type="ECO:0000313" key="4">
    <source>
        <dbReference type="EMBL" id="MBB4777672.1"/>
    </source>
</evidence>
<dbReference type="Proteomes" id="UP000549343">
    <property type="component" value="Unassembled WGS sequence"/>
</dbReference>
<reference evidence="4 5" key="2">
    <citation type="submission" date="2020-08" db="EMBL/GenBank/DDBJ databases">
        <title>Sequencing the genomes of 1000 actinobacteria strains.</title>
        <authorList>
            <person name="Klenk H.-P."/>
        </authorList>
    </citation>
    <scope>NUCLEOTIDE SEQUENCE [LARGE SCALE GENOMIC DNA]</scope>
    <source>
        <strain evidence="4 5">DSM 44772</strain>
    </source>
</reference>
<evidence type="ECO:0000313" key="5">
    <source>
        <dbReference type="Proteomes" id="UP000549343"/>
    </source>
</evidence>
<comment type="caution">
    <text evidence="4">The sequence shown here is derived from an EMBL/GenBank/DDBJ whole genome shotgun (WGS) entry which is preliminary data.</text>
</comment>
<dbReference type="CDD" id="cd04859">
    <property type="entry name" value="Prim_Pol"/>
    <property type="match status" value="1"/>
</dbReference>
<evidence type="ECO:0000256" key="1">
    <source>
        <dbReference type="ARBA" id="ARBA00022801"/>
    </source>
</evidence>
<gene>
    <name evidence="4" type="ORF">F4557_006090</name>
    <name evidence="3" type="ORF">GCM10009546_66350</name>
</gene>
<dbReference type="Proteomes" id="UP001501427">
    <property type="component" value="Unassembled WGS sequence"/>
</dbReference>
<sequence>MTALDTHPGWFALACAARGWHVFPLTPGDKPPLAGFTDWEANATTDPARIRECWSRARYNVGIACGPSGLVVIDLDMPKPGERPPAEWDAPGVNEGADAFALLCERHGQPFPFETFTVRTRRGGWHLYFEAPSDVRLTNTASKSPRALGWKIDTRAHGGFVVGPGSYVDLSDGAGSYEVVNSVAPMPLPEWLTGLLKPAPAPTPALSAYRDSAGVGDLDAYAQAALKAEADRVASAEHGGRNRALNKAAYNLGRIIAAGVLPEDIATGVLYDAASVHFGPSREDVRPNEARATIRCAIEAGKRNPRDITRRGAA</sequence>
<dbReference type="PANTHER" id="PTHR35372:SF2">
    <property type="entry name" value="SF3 HELICASE DOMAIN-CONTAINING PROTEIN"/>
    <property type="match status" value="1"/>
</dbReference>
<reference evidence="3 6" key="1">
    <citation type="journal article" date="2019" name="Int. J. Syst. Evol. Microbiol.">
        <title>The Global Catalogue of Microorganisms (GCM) 10K type strain sequencing project: providing services to taxonomists for standard genome sequencing and annotation.</title>
        <authorList>
            <consortium name="The Broad Institute Genomics Platform"/>
            <consortium name="The Broad Institute Genome Sequencing Center for Infectious Disease"/>
            <person name="Wu L."/>
            <person name="Ma J."/>
        </authorList>
    </citation>
    <scope>NUCLEOTIDE SEQUENCE [LARGE SCALE GENOMIC DNA]</scope>
    <source>
        <strain evidence="3 6">JCM 10667</strain>
    </source>
</reference>
<dbReference type="RefSeq" id="WP_184888275.1">
    <property type="nucleotide sequence ID" value="NZ_BAAAHD010000080.1"/>
</dbReference>
<keyword evidence="6" id="KW-1185">Reference proteome</keyword>
<organism evidence="4 5">
    <name type="scientific">Actinomadura livida</name>
    <dbReference type="NCBI Taxonomy" id="79909"/>
    <lineage>
        <taxon>Bacteria</taxon>
        <taxon>Bacillati</taxon>
        <taxon>Actinomycetota</taxon>
        <taxon>Actinomycetes</taxon>
        <taxon>Streptosporangiales</taxon>
        <taxon>Thermomonosporaceae</taxon>
        <taxon>Actinomadura</taxon>
    </lineage>
</organism>
<dbReference type="SMART" id="SM00943">
    <property type="entry name" value="Prim-Pol"/>
    <property type="match status" value="1"/>
</dbReference>
<dbReference type="PANTHER" id="PTHR35372">
    <property type="entry name" value="ATP BINDING PROTEIN-RELATED"/>
    <property type="match status" value="1"/>
</dbReference>
<feature type="domain" description="DNA primase/polymerase bifunctional N-terminal" evidence="2">
    <location>
        <begin position="12"/>
        <end position="192"/>
    </location>
</feature>
<dbReference type="InterPro" id="IPR015330">
    <property type="entry name" value="DNA_primase/pol_bifunc_N"/>
</dbReference>
<proteinExistence type="predicted"/>
<keyword evidence="1" id="KW-0378">Hydrolase</keyword>